<comment type="similarity">
    <text evidence="1">Belongs to the short-chain dehydrogenases/reductases (SDR) family.</text>
</comment>
<dbReference type="GO" id="GO:0016491">
    <property type="term" value="F:oxidoreductase activity"/>
    <property type="evidence" value="ECO:0007669"/>
    <property type="project" value="UniProtKB-KW"/>
</dbReference>
<dbReference type="CDD" id="cd05233">
    <property type="entry name" value="SDR_c"/>
    <property type="match status" value="1"/>
</dbReference>
<evidence type="ECO:0000256" key="1">
    <source>
        <dbReference type="ARBA" id="ARBA00006484"/>
    </source>
</evidence>
<reference evidence="3 4" key="1">
    <citation type="submission" date="2017-07" db="EMBL/GenBank/DDBJ databases">
        <title>First draft Genome Sequence of Nocardia cerradoensis isolated from human infection.</title>
        <authorList>
            <person name="Carrasco G."/>
        </authorList>
    </citation>
    <scope>NUCLEOTIDE SEQUENCE [LARGE SCALE GENOMIC DNA]</scope>
    <source>
        <strain evidence="3 4">CNM20130759</strain>
    </source>
</reference>
<dbReference type="AlphaFoldDB" id="A0A231H473"/>
<dbReference type="InterPro" id="IPR002347">
    <property type="entry name" value="SDR_fam"/>
</dbReference>
<keyword evidence="4" id="KW-1185">Reference proteome</keyword>
<gene>
    <name evidence="3" type="ORF">B7C42_04533</name>
</gene>
<dbReference type="Proteomes" id="UP000215506">
    <property type="component" value="Unassembled WGS sequence"/>
</dbReference>
<dbReference type="Gene3D" id="3.40.50.720">
    <property type="entry name" value="NAD(P)-binding Rossmann-like Domain"/>
    <property type="match status" value="1"/>
</dbReference>
<accession>A0A231H473</accession>
<proteinExistence type="inferred from homology"/>
<dbReference type="Pfam" id="PF13561">
    <property type="entry name" value="adh_short_C2"/>
    <property type="match status" value="1"/>
</dbReference>
<evidence type="ECO:0000313" key="3">
    <source>
        <dbReference type="EMBL" id="OXR43665.1"/>
    </source>
</evidence>
<evidence type="ECO:0000313" key="4">
    <source>
        <dbReference type="Proteomes" id="UP000215506"/>
    </source>
</evidence>
<evidence type="ECO:0000256" key="2">
    <source>
        <dbReference type="ARBA" id="ARBA00023002"/>
    </source>
</evidence>
<sequence>MTTPVHLAIGAGPGLSLGVARRFAREGYRAVLTTEQEQQAANLAATLVDEGYQALGSAIDLLDPADVARIVTTMGERHGRIDVLHFNPSVWRERDPLELTVAELLEDLTLGVASLLPAVQAARPFLHPGSRVLVTGSAAADRPWHGAASLGVQKAGLRNLVTSLDARLAPAGVRAVAVQINGVLTPTGPFSPPPIAEAMWRAVTRTDQDWTPHVSYDG</sequence>
<organism evidence="3 4">
    <name type="scientific">Nocardia cerradoensis</name>
    <dbReference type="NCBI Taxonomy" id="85688"/>
    <lineage>
        <taxon>Bacteria</taxon>
        <taxon>Bacillati</taxon>
        <taxon>Actinomycetota</taxon>
        <taxon>Actinomycetes</taxon>
        <taxon>Mycobacteriales</taxon>
        <taxon>Nocardiaceae</taxon>
        <taxon>Nocardia</taxon>
    </lineage>
</organism>
<protein>
    <submittedName>
        <fullName evidence="3">Sepiapterin reductase</fullName>
        <ecNumber evidence="3">1.1.1.325</ecNumber>
    </submittedName>
</protein>
<dbReference type="PANTHER" id="PTHR43669:SF3">
    <property type="entry name" value="ALCOHOL DEHYDROGENASE, PUTATIVE (AFU_ORTHOLOGUE AFUA_3G03445)-RELATED"/>
    <property type="match status" value="1"/>
</dbReference>
<dbReference type="PANTHER" id="PTHR43669">
    <property type="entry name" value="5-KETO-D-GLUCONATE 5-REDUCTASE"/>
    <property type="match status" value="1"/>
</dbReference>
<comment type="caution">
    <text evidence="3">The sequence shown here is derived from an EMBL/GenBank/DDBJ whole genome shotgun (WGS) entry which is preliminary data.</text>
</comment>
<keyword evidence="2 3" id="KW-0560">Oxidoreductase</keyword>
<dbReference type="InterPro" id="IPR036291">
    <property type="entry name" value="NAD(P)-bd_dom_sf"/>
</dbReference>
<dbReference type="EC" id="1.1.1.325" evidence="3"/>
<dbReference type="EMBL" id="NGAF01000009">
    <property type="protein sequence ID" value="OXR43665.1"/>
    <property type="molecule type" value="Genomic_DNA"/>
</dbReference>
<name>A0A231H473_9NOCA</name>
<dbReference type="SUPFAM" id="SSF51735">
    <property type="entry name" value="NAD(P)-binding Rossmann-fold domains"/>
    <property type="match status" value="1"/>
</dbReference>
<dbReference type="RefSeq" id="WP_039778869.1">
    <property type="nucleotide sequence ID" value="NZ_JAAXOR010000001.1"/>
</dbReference>